<dbReference type="Pfam" id="PF00658">
    <property type="entry name" value="MLLE"/>
    <property type="match status" value="3"/>
</dbReference>
<dbReference type="GO" id="GO:0003723">
    <property type="term" value="F:RNA binding"/>
    <property type="evidence" value="ECO:0007669"/>
    <property type="project" value="InterPro"/>
</dbReference>
<feature type="domain" description="PABC" evidence="2">
    <location>
        <begin position="29"/>
        <end position="111"/>
    </location>
</feature>
<dbReference type="PROSITE" id="PS51309">
    <property type="entry name" value="PABC"/>
    <property type="match status" value="3"/>
</dbReference>
<dbReference type="GO" id="GO:0005737">
    <property type="term" value="C:cytoplasm"/>
    <property type="evidence" value="ECO:0007669"/>
    <property type="project" value="TreeGrafter"/>
</dbReference>
<dbReference type="AlphaFoldDB" id="A0AAN9AW57"/>
<organism evidence="3 4">
    <name type="scientific">Littorina saxatilis</name>
    <dbReference type="NCBI Taxonomy" id="31220"/>
    <lineage>
        <taxon>Eukaryota</taxon>
        <taxon>Metazoa</taxon>
        <taxon>Spiralia</taxon>
        <taxon>Lophotrochozoa</taxon>
        <taxon>Mollusca</taxon>
        <taxon>Gastropoda</taxon>
        <taxon>Caenogastropoda</taxon>
        <taxon>Littorinimorpha</taxon>
        <taxon>Littorinoidea</taxon>
        <taxon>Littorinidae</taxon>
        <taxon>Littorina</taxon>
    </lineage>
</organism>
<proteinExistence type="predicted"/>
<dbReference type="InterPro" id="IPR002004">
    <property type="entry name" value="PABP_HYD_C"/>
</dbReference>
<feature type="domain" description="PABC" evidence="2">
    <location>
        <begin position="120"/>
        <end position="197"/>
    </location>
</feature>
<dbReference type="EMBL" id="JBAMIC010000018">
    <property type="protein sequence ID" value="KAK7094515.1"/>
    <property type="molecule type" value="Genomic_DNA"/>
</dbReference>
<dbReference type="PANTHER" id="PTHR46276:SF1">
    <property type="entry name" value="E3 UBIQUITIN-PROTEIN LIGASE UBR5"/>
    <property type="match status" value="1"/>
</dbReference>
<dbReference type="SMART" id="SM00517">
    <property type="entry name" value="PolyA"/>
    <property type="match status" value="3"/>
</dbReference>
<name>A0AAN9AW57_9CAEN</name>
<dbReference type="SUPFAM" id="SSF63570">
    <property type="entry name" value="PABC (PABP) domain"/>
    <property type="match status" value="3"/>
</dbReference>
<dbReference type="Gene3D" id="1.10.1900.10">
    <property type="entry name" value="c-terminal domain of poly(a) binding protein"/>
    <property type="match status" value="3"/>
</dbReference>
<evidence type="ECO:0000313" key="3">
    <source>
        <dbReference type="EMBL" id="KAK7094515.1"/>
    </source>
</evidence>
<dbReference type="GO" id="GO:0034450">
    <property type="term" value="F:ubiquitin-ubiquitin ligase activity"/>
    <property type="evidence" value="ECO:0007669"/>
    <property type="project" value="TreeGrafter"/>
</dbReference>
<dbReference type="InterPro" id="IPR036053">
    <property type="entry name" value="PABP-dom"/>
</dbReference>
<dbReference type="Proteomes" id="UP001374579">
    <property type="component" value="Unassembled WGS sequence"/>
</dbReference>
<dbReference type="GO" id="GO:0005634">
    <property type="term" value="C:nucleus"/>
    <property type="evidence" value="ECO:0007669"/>
    <property type="project" value="TreeGrafter"/>
</dbReference>
<evidence type="ECO:0000259" key="2">
    <source>
        <dbReference type="PROSITE" id="PS51309"/>
    </source>
</evidence>
<sequence length="345" mass="38482">MEEQSNNTASVNPTAARSKSVQTAKSLETSSHGCQTTQDLLPPTMLEALGEHLYAKIEEVQEAYHVDLDVAKVTGVLLELGEEQVLKLLQDEKLLHQSVKRVVQHVPVVCSNIRHWSLLARDEEESVPKPQRRSETDPEDAEQLYEHVFQLEPQLSTNITGMLLELGGSEVKALLQSPTRLTEAVNRAEAVYFQQSSSPPHNSPFTRETMVPQQHLKFSTAEERGPQKCGLSENGTCSAINKKQSNRKCMAAEGDQKCRESHGRESMADEVKQMCSHIVNIDTSAEEMGERVYSEVEKLYPDLAAKLTGMILDMGETRVQKLLHDRAQLHKAINIAFASLSSNNR</sequence>
<protein>
    <recommendedName>
        <fullName evidence="2">PABC domain-containing protein</fullName>
    </recommendedName>
</protein>
<dbReference type="PANTHER" id="PTHR46276">
    <property type="entry name" value="E3 UBIQUITIN-PROTEIN LIGASE UBR5"/>
    <property type="match status" value="1"/>
</dbReference>
<evidence type="ECO:0000256" key="1">
    <source>
        <dbReference type="SAM" id="MobiDB-lite"/>
    </source>
</evidence>
<reference evidence="3 4" key="1">
    <citation type="submission" date="2024-02" db="EMBL/GenBank/DDBJ databases">
        <title>Chromosome-scale genome assembly of the rough periwinkle Littorina saxatilis.</title>
        <authorList>
            <person name="De Jode A."/>
            <person name="Faria R."/>
            <person name="Formenti G."/>
            <person name="Sims Y."/>
            <person name="Smith T.P."/>
            <person name="Tracey A."/>
            <person name="Wood J.M.D."/>
            <person name="Zagrodzka Z.B."/>
            <person name="Johannesson K."/>
            <person name="Butlin R.K."/>
            <person name="Leder E.H."/>
        </authorList>
    </citation>
    <scope>NUCLEOTIDE SEQUENCE [LARGE SCALE GENOMIC DNA]</scope>
    <source>
        <strain evidence="3">Snail1</strain>
        <tissue evidence="3">Muscle</tissue>
    </source>
</reference>
<dbReference type="GO" id="GO:0000209">
    <property type="term" value="P:protein polyubiquitination"/>
    <property type="evidence" value="ECO:0007669"/>
    <property type="project" value="TreeGrafter"/>
</dbReference>
<keyword evidence="4" id="KW-1185">Reference proteome</keyword>
<evidence type="ECO:0000313" key="4">
    <source>
        <dbReference type="Proteomes" id="UP001374579"/>
    </source>
</evidence>
<dbReference type="GO" id="GO:0090263">
    <property type="term" value="P:positive regulation of canonical Wnt signaling pathway"/>
    <property type="evidence" value="ECO:0007669"/>
    <property type="project" value="TreeGrafter"/>
</dbReference>
<accession>A0AAN9AW57</accession>
<feature type="domain" description="PABC" evidence="2">
    <location>
        <begin position="268"/>
        <end position="345"/>
    </location>
</feature>
<feature type="region of interest" description="Disordered" evidence="1">
    <location>
        <begin position="1"/>
        <end position="39"/>
    </location>
</feature>
<comment type="caution">
    <text evidence="3">The sequence shown here is derived from an EMBL/GenBank/DDBJ whole genome shotgun (WGS) entry which is preliminary data.</text>
</comment>
<gene>
    <name evidence="3" type="ORF">V1264_006067</name>
</gene>